<dbReference type="Proteomes" id="UP000037953">
    <property type="component" value="Unassembled WGS sequence"/>
</dbReference>
<dbReference type="RefSeq" id="WP_062700162.1">
    <property type="nucleotide sequence ID" value="NZ_LJOD01000008.1"/>
</dbReference>
<gene>
    <name evidence="1" type="ORF">AOB46_13400</name>
</gene>
<proteinExistence type="predicted"/>
<dbReference type="AlphaFoldDB" id="A0A0N1KS04"/>
<organism evidence="1 2">
    <name type="scientific">Chryseobacterium indologenes</name>
    <name type="common">Flavobacterium indologenes</name>
    <dbReference type="NCBI Taxonomy" id="253"/>
    <lineage>
        <taxon>Bacteria</taxon>
        <taxon>Pseudomonadati</taxon>
        <taxon>Bacteroidota</taxon>
        <taxon>Flavobacteriia</taxon>
        <taxon>Flavobacteriales</taxon>
        <taxon>Weeksellaceae</taxon>
        <taxon>Chryseobacterium group</taxon>
        <taxon>Chryseobacterium</taxon>
    </lineage>
</organism>
<reference evidence="1 2" key="1">
    <citation type="journal article" date="2015" name="Genom Data">
        <title>Draft genome sequence of a multidrug-resistant Chryseobacterium indologenes isolate from Malaysia.</title>
        <authorList>
            <person name="Yu C.Y."/>
            <person name="Ang G.Y."/>
            <person name="Cheng H.J."/>
            <person name="Cheong Y.M."/>
            <person name="Yin W.F."/>
            <person name="Chan K.G."/>
        </authorList>
    </citation>
    <scope>NUCLEOTIDE SEQUENCE [LARGE SCALE GENOMIC DNA]</scope>
    <source>
        <strain evidence="1 2">CI_885</strain>
    </source>
</reference>
<comment type="caution">
    <text evidence="1">The sequence shown here is derived from an EMBL/GenBank/DDBJ whole genome shotgun (WGS) entry which is preliminary data.</text>
</comment>
<evidence type="ECO:0000313" key="2">
    <source>
        <dbReference type="Proteomes" id="UP000037953"/>
    </source>
</evidence>
<evidence type="ECO:0000313" key="1">
    <source>
        <dbReference type="EMBL" id="KPE50777.1"/>
    </source>
</evidence>
<sequence>MNCLECGEKIIGRADKKFCNDACRNAYNNKQNKDSNNLMRNVNNKLRKNYRILAECNTEGKAKVPKSKLDNLGFDFDYFTNLKVYKNGAEYRFIYDYGYKFLEDDFILIVKNPN</sequence>
<dbReference type="EMBL" id="LJOD01000008">
    <property type="protein sequence ID" value="KPE50777.1"/>
    <property type="molecule type" value="Genomic_DNA"/>
</dbReference>
<reference evidence="2" key="2">
    <citation type="submission" date="2015-09" db="EMBL/GenBank/DDBJ databases">
        <title>Draft genome sequence of a multidrug-resistant Chryseobacterium indologenes isolate from Malaysia.</title>
        <authorList>
            <person name="Yu C.Y."/>
            <person name="Ang G.Y."/>
            <person name="Chan K.-G."/>
        </authorList>
    </citation>
    <scope>NUCLEOTIDE SEQUENCE [LARGE SCALE GENOMIC DNA]</scope>
    <source>
        <strain evidence="2">CI_885</strain>
    </source>
</reference>
<name>A0A0N1KS04_CHRID</name>
<evidence type="ECO:0008006" key="3">
    <source>
        <dbReference type="Google" id="ProtNLM"/>
    </source>
</evidence>
<dbReference type="PATRIC" id="fig|253.9.peg.4552"/>
<protein>
    <recommendedName>
        <fullName evidence="3">DUF2116 family Zn-ribbon domain-containing protein</fullName>
    </recommendedName>
</protein>
<accession>A0A0N1KS04</accession>
<dbReference type="OrthoDB" id="5187906at2"/>